<dbReference type="EMBL" id="JQSG02000004">
    <property type="protein sequence ID" value="OBS09000.1"/>
    <property type="molecule type" value="Genomic_DNA"/>
</dbReference>
<gene>
    <name evidence="1" type="ORF">Thpro_022117</name>
</gene>
<evidence type="ECO:0000313" key="1">
    <source>
        <dbReference type="EMBL" id="OBS09000.1"/>
    </source>
</evidence>
<dbReference type="RefSeq" id="WP_065089618.1">
    <property type="nucleotide sequence ID" value="NZ_JQSG02000004.1"/>
</dbReference>
<proteinExistence type="predicted"/>
<name>A0A1A6C379_9GAMM</name>
<dbReference type="Proteomes" id="UP000029273">
    <property type="component" value="Unassembled WGS sequence"/>
</dbReference>
<organism evidence="1 2">
    <name type="scientific">Acidihalobacter prosperus</name>
    <dbReference type="NCBI Taxonomy" id="160660"/>
    <lineage>
        <taxon>Bacteria</taxon>
        <taxon>Pseudomonadati</taxon>
        <taxon>Pseudomonadota</taxon>
        <taxon>Gammaproteobacteria</taxon>
        <taxon>Chromatiales</taxon>
        <taxon>Ectothiorhodospiraceae</taxon>
        <taxon>Acidihalobacter</taxon>
    </lineage>
</organism>
<evidence type="ECO:0000313" key="2">
    <source>
        <dbReference type="Proteomes" id="UP000029273"/>
    </source>
</evidence>
<sequence>MNRKTLSIASLVGLFFGGVSPSFAYGLGNFFSPVPKIIQQSMSGIVLGYGTLHQNYTEQPAVAGEPNPLDSQTGNINAYQIKLAGMGDYLGMATKVSYDKGITNYNGYLQSFNSSGSLVFTPSQVPTQSQMVNFAFELRLGFSPIHDIAIIPDVFLGRHGWERNIQGANGYDETYTNKYFGYGVTLAGAVPDPHVPLVFQIKYKTGHTGSASMTSSNSGDTANLGSEPWHQYGVELDYIPWSFLTVFVSYSHTQFQYGQSQPVTLNNGVVAVEPNSTTKQNVAMAGLKLRF</sequence>
<accession>A0A1A6C379</accession>
<dbReference type="AlphaFoldDB" id="A0A1A6C379"/>
<reference evidence="1 2" key="1">
    <citation type="journal article" date="2014" name="Genome Announc.">
        <title>Draft Genome Sequence of the Iron-Oxidizing, Acidophilic, and Halotolerant 'Thiobacillus prosperus' Type Strain DSM 5130.</title>
        <authorList>
            <person name="Ossandon F.J."/>
            <person name="Cardenas J.P."/>
            <person name="Corbett M."/>
            <person name="Quatrini R."/>
            <person name="Holmes D.S."/>
            <person name="Watkin E."/>
        </authorList>
    </citation>
    <scope>NUCLEOTIDE SEQUENCE [LARGE SCALE GENOMIC DNA]</scope>
    <source>
        <strain evidence="1 2">DSM 5130</strain>
    </source>
</reference>
<keyword evidence="2" id="KW-1185">Reference proteome</keyword>
<protein>
    <submittedName>
        <fullName evidence="1">Uncharacterized protein</fullName>
    </submittedName>
</protein>
<dbReference type="OrthoDB" id="5791980at2"/>
<comment type="caution">
    <text evidence="1">The sequence shown here is derived from an EMBL/GenBank/DDBJ whole genome shotgun (WGS) entry which is preliminary data.</text>
</comment>